<name>A0ABX0F476_9BACL</name>
<evidence type="ECO:0000259" key="2">
    <source>
        <dbReference type="Pfam" id="PF00561"/>
    </source>
</evidence>
<feature type="region of interest" description="Disordered" evidence="1">
    <location>
        <begin position="220"/>
        <end position="241"/>
    </location>
</feature>
<accession>A0ABX0F476</accession>
<dbReference type="Proteomes" id="UP000800303">
    <property type="component" value="Unassembled WGS sequence"/>
</dbReference>
<dbReference type="Pfam" id="PF12146">
    <property type="entry name" value="Hydrolase_4"/>
    <property type="match status" value="1"/>
</dbReference>
<keyword evidence="4" id="KW-0378">Hydrolase</keyword>
<feature type="compositionally biased region" description="Basic and acidic residues" evidence="1">
    <location>
        <begin position="232"/>
        <end position="241"/>
    </location>
</feature>
<dbReference type="EMBL" id="JAAFGS010000001">
    <property type="protein sequence ID" value="NGZ74399.1"/>
    <property type="molecule type" value="Genomic_DNA"/>
</dbReference>
<dbReference type="GO" id="GO:0016787">
    <property type="term" value="F:hydrolase activity"/>
    <property type="evidence" value="ECO:0007669"/>
    <property type="project" value="UniProtKB-KW"/>
</dbReference>
<dbReference type="PIRSF" id="PIRSF017388">
    <property type="entry name" value="Esterase_lipase"/>
    <property type="match status" value="1"/>
</dbReference>
<dbReference type="Pfam" id="PF00561">
    <property type="entry name" value="Abhydrolase_1"/>
    <property type="match status" value="1"/>
</dbReference>
<dbReference type="InterPro" id="IPR000073">
    <property type="entry name" value="AB_hydrolase_1"/>
</dbReference>
<feature type="domain" description="Serine aminopeptidase S33" evidence="3">
    <location>
        <begin position="132"/>
        <end position="200"/>
    </location>
</feature>
<dbReference type="InterPro" id="IPR029058">
    <property type="entry name" value="AB_hydrolase_fold"/>
</dbReference>
<reference evidence="4 5" key="1">
    <citation type="submission" date="2020-01" db="EMBL/GenBank/DDBJ databases">
        <title>Polyphasic characterisation and genomic insights into a novel alkali tolerant bacterium VR-M41.</title>
        <authorList>
            <person name="Vemuluri V.R."/>
        </authorList>
    </citation>
    <scope>NUCLEOTIDE SEQUENCE [LARGE SCALE GENOMIC DNA]</scope>
    <source>
        <strain evidence="4 5">VR-M41</strain>
    </source>
</reference>
<keyword evidence="5" id="KW-1185">Reference proteome</keyword>
<gene>
    <name evidence="4" type="ORF">GYN08_03645</name>
</gene>
<organism evidence="4 5">
    <name type="scientific">Saccharibacillus alkalitolerans</name>
    <dbReference type="NCBI Taxonomy" id="2705290"/>
    <lineage>
        <taxon>Bacteria</taxon>
        <taxon>Bacillati</taxon>
        <taxon>Bacillota</taxon>
        <taxon>Bacilli</taxon>
        <taxon>Bacillales</taxon>
        <taxon>Paenibacillaceae</taxon>
        <taxon>Saccharibacillus</taxon>
    </lineage>
</organism>
<dbReference type="InterPro" id="IPR050266">
    <property type="entry name" value="AB_hydrolase_sf"/>
</dbReference>
<evidence type="ECO:0000313" key="5">
    <source>
        <dbReference type="Proteomes" id="UP000800303"/>
    </source>
</evidence>
<evidence type="ECO:0000313" key="4">
    <source>
        <dbReference type="EMBL" id="NGZ74399.1"/>
    </source>
</evidence>
<evidence type="ECO:0000256" key="1">
    <source>
        <dbReference type="SAM" id="MobiDB-lite"/>
    </source>
</evidence>
<comment type="caution">
    <text evidence="4">The sequence shown here is derived from an EMBL/GenBank/DDBJ whole genome shotgun (WGS) entry which is preliminary data.</text>
</comment>
<protein>
    <submittedName>
        <fullName evidence="4">Alpha/beta fold hydrolase</fullName>
    </submittedName>
</protein>
<dbReference type="Gene3D" id="3.40.50.1820">
    <property type="entry name" value="alpha/beta hydrolase"/>
    <property type="match status" value="1"/>
</dbReference>
<dbReference type="PANTHER" id="PTHR43798:SF33">
    <property type="entry name" value="HYDROLASE, PUTATIVE (AFU_ORTHOLOGUE AFUA_2G14860)-RELATED"/>
    <property type="match status" value="1"/>
</dbReference>
<dbReference type="SUPFAM" id="SSF53474">
    <property type="entry name" value="alpha/beta-Hydrolases"/>
    <property type="match status" value="1"/>
</dbReference>
<dbReference type="InterPro" id="IPR012354">
    <property type="entry name" value="Esterase_lipase"/>
</dbReference>
<dbReference type="PANTHER" id="PTHR43798">
    <property type="entry name" value="MONOACYLGLYCEROL LIPASE"/>
    <property type="match status" value="1"/>
</dbReference>
<dbReference type="RefSeq" id="WP_166272574.1">
    <property type="nucleotide sequence ID" value="NZ_JAAFGS010000001.1"/>
</dbReference>
<proteinExistence type="predicted"/>
<sequence length="241" mass="26184">METCLLIHGFTGGVHEIEPLADYLKVEGFGTVTFTLSGHGGSRGDMRRAGRREWIASAEKELLALLDGQAAVHLIGFSTGALIAARLAALHKARIASITMLSAPVFPLHPPAIARTLMQPKMIGLYLRNLFAVPPQAAREFYRIVDESLEWYEEAEAPALIVQGTKDHLVKPRSADYLGNHLGSTDKTVLMLPRSGHLVCHSEDRTELFDAVLKHLRGASAGRGTQASTGPRPEEAKFVTS</sequence>
<dbReference type="InterPro" id="IPR022742">
    <property type="entry name" value="Hydrolase_4"/>
</dbReference>
<evidence type="ECO:0000259" key="3">
    <source>
        <dbReference type="Pfam" id="PF12146"/>
    </source>
</evidence>
<feature type="domain" description="AB hydrolase-1" evidence="2">
    <location>
        <begin position="5"/>
        <end position="115"/>
    </location>
</feature>